<protein>
    <submittedName>
        <fullName evidence="1">Putative secreted protein</fullName>
    </submittedName>
</protein>
<sequence>MRLALPLPWPAFASVASAYAGSQGNEMSSATSKMFCSIAAPQAQLLIFRWMLLSSCWLPLVVGTIKNSGYWAVTDP</sequence>
<name>A0A2M4DHY5_ANODA</name>
<dbReference type="AlphaFoldDB" id="A0A2M4DHY5"/>
<proteinExistence type="predicted"/>
<reference evidence="1" key="1">
    <citation type="submission" date="2018-01" db="EMBL/GenBank/DDBJ databases">
        <title>An insight into the sialome of Amazonian anophelines.</title>
        <authorList>
            <person name="Ribeiro J.M."/>
            <person name="Scarpassa V."/>
            <person name="Calvo E."/>
        </authorList>
    </citation>
    <scope>NUCLEOTIDE SEQUENCE</scope>
</reference>
<accession>A0A2M4DHY5</accession>
<dbReference type="EMBL" id="GGFL01012988">
    <property type="protein sequence ID" value="MBW77166.1"/>
    <property type="molecule type" value="Transcribed_RNA"/>
</dbReference>
<organism evidence="1">
    <name type="scientific">Anopheles darlingi</name>
    <name type="common">Mosquito</name>
    <dbReference type="NCBI Taxonomy" id="43151"/>
    <lineage>
        <taxon>Eukaryota</taxon>
        <taxon>Metazoa</taxon>
        <taxon>Ecdysozoa</taxon>
        <taxon>Arthropoda</taxon>
        <taxon>Hexapoda</taxon>
        <taxon>Insecta</taxon>
        <taxon>Pterygota</taxon>
        <taxon>Neoptera</taxon>
        <taxon>Endopterygota</taxon>
        <taxon>Diptera</taxon>
        <taxon>Nematocera</taxon>
        <taxon>Culicoidea</taxon>
        <taxon>Culicidae</taxon>
        <taxon>Anophelinae</taxon>
        <taxon>Anopheles</taxon>
    </lineage>
</organism>
<evidence type="ECO:0000313" key="1">
    <source>
        <dbReference type="EMBL" id="MBW77166.1"/>
    </source>
</evidence>